<accession>A0A1G5C0B7</accession>
<dbReference type="InterPro" id="IPR024746">
    <property type="entry name" value="Glyco_hydro_100"/>
</dbReference>
<dbReference type="RefSeq" id="WP_176758722.1">
    <property type="nucleotide sequence ID" value="NZ_FMUN01000002.1"/>
</dbReference>
<protein>
    <recommendedName>
        <fullName evidence="3">beta-fructofuranosidase</fullName>
        <ecNumber evidence="3">3.2.1.26</ecNumber>
    </recommendedName>
</protein>
<dbReference type="GO" id="GO:0033926">
    <property type="term" value="F:endo-alpha-N-acetylgalactosaminidase activity"/>
    <property type="evidence" value="ECO:0007669"/>
    <property type="project" value="InterPro"/>
</dbReference>
<keyword evidence="6" id="KW-0326">Glycosidase</keyword>
<comment type="similarity">
    <text evidence="2">Belongs to the glycosyl hydrolase 100 family.</text>
</comment>
<dbReference type="InterPro" id="IPR012341">
    <property type="entry name" value="6hp_glycosidase-like_sf"/>
</dbReference>
<evidence type="ECO:0000256" key="4">
    <source>
        <dbReference type="ARBA" id="ARBA00022801"/>
    </source>
</evidence>
<evidence type="ECO:0000256" key="6">
    <source>
        <dbReference type="ARBA" id="ARBA00023295"/>
    </source>
</evidence>
<dbReference type="EC" id="3.2.1.26" evidence="3"/>
<evidence type="ECO:0000256" key="1">
    <source>
        <dbReference type="ARBA" id="ARBA00000094"/>
    </source>
</evidence>
<dbReference type="STRING" id="381306.AN478_10995"/>
<dbReference type="Gene3D" id="1.50.10.10">
    <property type="match status" value="1"/>
</dbReference>
<organism evidence="7 8">
    <name type="scientific">Thiohalorhabdus denitrificans</name>
    <dbReference type="NCBI Taxonomy" id="381306"/>
    <lineage>
        <taxon>Bacteria</taxon>
        <taxon>Pseudomonadati</taxon>
        <taxon>Pseudomonadota</taxon>
        <taxon>Gammaproteobacteria</taxon>
        <taxon>Thiohalorhabdales</taxon>
        <taxon>Thiohalorhabdaceae</taxon>
        <taxon>Thiohalorhabdus</taxon>
    </lineage>
</organism>
<evidence type="ECO:0000256" key="5">
    <source>
        <dbReference type="ARBA" id="ARBA00023277"/>
    </source>
</evidence>
<evidence type="ECO:0000256" key="3">
    <source>
        <dbReference type="ARBA" id="ARBA00012758"/>
    </source>
</evidence>
<evidence type="ECO:0000313" key="7">
    <source>
        <dbReference type="EMBL" id="SCX95744.1"/>
    </source>
</evidence>
<dbReference type="Proteomes" id="UP000183104">
    <property type="component" value="Unassembled WGS sequence"/>
</dbReference>
<evidence type="ECO:0000256" key="2">
    <source>
        <dbReference type="ARBA" id="ARBA00007671"/>
    </source>
</evidence>
<name>A0A1G5C0B7_9GAMM</name>
<comment type="catalytic activity">
    <reaction evidence="1">
        <text>Hydrolysis of terminal non-reducing beta-D-fructofuranoside residues in beta-D-fructofuranosides.</text>
        <dbReference type="EC" id="3.2.1.26"/>
    </reaction>
</comment>
<dbReference type="GO" id="GO:0004564">
    <property type="term" value="F:beta-fructofuranosidase activity"/>
    <property type="evidence" value="ECO:0007669"/>
    <property type="project" value="UniProtKB-EC"/>
</dbReference>
<dbReference type="InterPro" id="IPR008928">
    <property type="entry name" value="6-hairpin_glycosidase_sf"/>
</dbReference>
<gene>
    <name evidence="7" type="ORF">SAMN05661077_0834</name>
</gene>
<dbReference type="AlphaFoldDB" id="A0A1G5C0B7"/>
<sequence>MADTGYRKALELLQACTCSYGFLASPVKRANYRRVWARDGVILGLAALMSGDEDLAHTFRRTLETLARYQGRHGEIPSNVDPEADRTSYGGTTGRVDADLWFVIGCGQYWQATGDEAFLEAVSPTLERVQFLLGAWEFNNRGLLYVPLTGDWADEYLQNGYVLYDQLLYLRAQWELARIHREMHGSADHPLEERMARLRHFIRANYWFFDGETEPPADAYHEILWEKGREAACFCHGRHWLPFFSPSGYGYRFDAFANILASLTGVADDAQREAVDDYVSNLLPADMPLVPAFHPVITPRDEEWEDLQMTFSYAFKNQPYEYQNGGLWPMLSGFYVADLARRGRSEQAQRILAAIDQASALPMDGEPWSFPEYVHGRELTAGGNRFQGWSAAGAVIAHHAVAGQPVFR</sequence>
<keyword evidence="4" id="KW-0378">Hydrolase</keyword>
<dbReference type="SUPFAM" id="SSF48208">
    <property type="entry name" value="Six-hairpin glycosidases"/>
    <property type="match status" value="1"/>
</dbReference>
<reference evidence="8" key="1">
    <citation type="submission" date="2016-10" db="EMBL/GenBank/DDBJ databases">
        <authorList>
            <person name="Varghese N."/>
        </authorList>
    </citation>
    <scope>NUCLEOTIDE SEQUENCE [LARGE SCALE GENOMIC DNA]</scope>
    <source>
        <strain evidence="8">HL 19</strain>
    </source>
</reference>
<evidence type="ECO:0000313" key="8">
    <source>
        <dbReference type="Proteomes" id="UP000183104"/>
    </source>
</evidence>
<dbReference type="GO" id="GO:0005975">
    <property type="term" value="P:carbohydrate metabolic process"/>
    <property type="evidence" value="ECO:0007669"/>
    <property type="project" value="InterPro"/>
</dbReference>
<keyword evidence="8" id="KW-1185">Reference proteome</keyword>
<dbReference type="Pfam" id="PF12899">
    <property type="entry name" value="Glyco_hydro_100"/>
    <property type="match status" value="1"/>
</dbReference>
<dbReference type="EMBL" id="FMUN01000002">
    <property type="protein sequence ID" value="SCX95744.1"/>
    <property type="molecule type" value="Genomic_DNA"/>
</dbReference>
<proteinExistence type="inferred from homology"/>
<keyword evidence="5" id="KW-0119">Carbohydrate metabolism</keyword>